<dbReference type="EMBL" id="VCDI01000001">
    <property type="protein sequence ID" value="TLU74507.1"/>
    <property type="molecule type" value="Genomic_DNA"/>
</dbReference>
<reference evidence="6 7" key="1">
    <citation type="submission" date="2019-05" db="EMBL/GenBank/DDBJ databases">
        <authorList>
            <person name="Pankratov T."/>
            <person name="Grouzdev D."/>
        </authorList>
    </citation>
    <scope>NUCLEOTIDE SEQUENCE [LARGE SCALE GENOMIC DNA]</scope>
    <source>
        <strain evidence="6 7">KEBCLARHB70R</strain>
    </source>
</reference>
<evidence type="ECO:0000256" key="3">
    <source>
        <dbReference type="ARBA" id="ARBA00022989"/>
    </source>
</evidence>
<dbReference type="PANTHER" id="PTHR10361:SF28">
    <property type="entry name" value="P3 PROTEIN-RELATED"/>
    <property type="match status" value="1"/>
</dbReference>
<feature type="transmembrane region" description="Helical" evidence="5">
    <location>
        <begin position="182"/>
        <end position="201"/>
    </location>
</feature>
<dbReference type="GO" id="GO:0016020">
    <property type="term" value="C:membrane"/>
    <property type="evidence" value="ECO:0007669"/>
    <property type="project" value="UniProtKB-SubCell"/>
</dbReference>
<comment type="subcellular location">
    <subcellularLocation>
        <location evidence="1">Membrane</location>
        <topology evidence="1">Multi-pass membrane protein</topology>
    </subcellularLocation>
</comment>
<evidence type="ECO:0000256" key="2">
    <source>
        <dbReference type="ARBA" id="ARBA00022692"/>
    </source>
</evidence>
<name>A0A5R9JD86_9PROT</name>
<dbReference type="InterPro" id="IPR002657">
    <property type="entry name" value="BilAc:Na_symport/Acr3"/>
</dbReference>
<dbReference type="PANTHER" id="PTHR10361">
    <property type="entry name" value="SODIUM-BILE ACID COTRANSPORTER"/>
    <property type="match status" value="1"/>
</dbReference>
<dbReference type="RefSeq" id="WP_138324756.1">
    <property type="nucleotide sequence ID" value="NZ_VCDI01000001.1"/>
</dbReference>
<evidence type="ECO:0000313" key="6">
    <source>
        <dbReference type="EMBL" id="TLU74507.1"/>
    </source>
</evidence>
<keyword evidence="2 5" id="KW-0812">Transmembrane</keyword>
<dbReference type="AlphaFoldDB" id="A0A5R9JD86"/>
<dbReference type="Pfam" id="PF01758">
    <property type="entry name" value="SBF"/>
    <property type="match status" value="1"/>
</dbReference>
<feature type="transmembrane region" description="Helical" evidence="5">
    <location>
        <begin position="60"/>
        <end position="82"/>
    </location>
</feature>
<keyword evidence="3 5" id="KW-1133">Transmembrane helix</keyword>
<dbReference type="Proteomes" id="UP000305654">
    <property type="component" value="Unassembled WGS sequence"/>
</dbReference>
<comment type="caution">
    <text evidence="6">The sequence shown here is derived from an EMBL/GenBank/DDBJ whole genome shotgun (WGS) entry which is preliminary data.</text>
</comment>
<proteinExistence type="predicted"/>
<feature type="transmembrane region" description="Helical" evidence="5">
    <location>
        <begin position="207"/>
        <end position="229"/>
    </location>
</feature>
<evidence type="ECO:0000256" key="1">
    <source>
        <dbReference type="ARBA" id="ARBA00004141"/>
    </source>
</evidence>
<gene>
    <name evidence="6" type="ORF">FE263_04865</name>
</gene>
<feature type="transmembrane region" description="Helical" evidence="5">
    <location>
        <begin position="152"/>
        <end position="170"/>
    </location>
</feature>
<feature type="transmembrane region" description="Helical" evidence="5">
    <location>
        <begin position="26"/>
        <end position="48"/>
    </location>
</feature>
<feature type="transmembrane region" description="Helical" evidence="5">
    <location>
        <begin position="88"/>
        <end position="110"/>
    </location>
</feature>
<protein>
    <submittedName>
        <fullName evidence="6">Bile acid:sodium symporter family protein</fullName>
    </submittedName>
</protein>
<accession>A0A5R9JD86</accession>
<dbReference type="OrthoDB" id="9806785at2"/>
<keyword evidence="4 5" id="KW-0472">Membrane</keyword>
<organism evidence="6 7">
    <name type="scientific">Lichenicoccus roseus</name>
    <dbReference type="NCBI Taxonomy" id="2683649"/>
    <lineage>
        <taxon>Bacteria</taxon>
        <taxon>Pseudomonadati</taxon>
        <taxon>Pseudomonadota</taxon>
        <taxon>Alphaproteobacteria</taxon>
        <taxon>Acetobacterales</taxon>
        <taxon>Acetobacteraceae</taxon>
        <taxon>Lichenicoccus</taxon>
    </lineage>
</organism>
<sequence length="312" mass="32527">MALLFPVLASLAALLAIRLPALFLPLAPWTGWLLALVMFGMGATLEPADFRRVLLRPAPVLAGLALHYGIMPLAAWAIAHALRMPPQLAAGMILTGSVASGTASTVMVFVAGADVALSVTIGALSTLAGIVMTPLLAWLYIDTGVAVDVLGLLRSILIIVALPVGLGLVANRVLPESWRRPLPVLSMLCVVLIIAVVVAASRAKLATLGPAIVLGVMLHNATGLLGGYWGGRWLGFDRATCRTLAFEVGMQNSGLAATLARTYFGPVAALPGAVFSIWHNLSGSVLAAAWARSSLHRESLSVEQQRSNSPIA</sequence>
<evidence type="ECO:0000256" key="5">
    <source>
        <dbReference type="SAM" id="Phobius"/>
    </source>
</evidence>
<feature type="transmembrane region" description="Helical" evidence="5">
    <location>
        <begin position="117"/>
        <end position="140"/>
    </location>
</feature>
<evidence type="ECO:0000256" key="4">
    <source>
        <dbReference type="ARBA" id="ARBA00023136"/>
    </source>
</evidence>
<dbReference type="InterPro" id="IPR004710">
    <property type="entry name" value="Bilac:Na_transpt"/>
</dbReference>
<keyword evidence="7" id="KW-1185">Reference proteome</keyword>
<dbReference type="InterPro" id="IPR038770">
    <property type="entry name" value="Na+/solute_symporter_sf"/>
</dbReference>
<dbReference type="Gene3D" id="1.20.1530.20">
    <property type="match status" value="1"/>
</dbReference>
<evidence type="ECO:0000313" key="7">
    <source>
        <dbReference type="Proteomes" id="UP000305654"/>
    </source>
</evidence>